<name>A0A9D1PTF2_9SPIO</name>
<dbReference type="EMBL" id="DXHU01000015">
    <property type="protein sequence ID" value="HIV98765.1"/>
    <property type="molecule type" value="Genomic_DNA"/>
</dbReference>
<dbReference type="Proteomes" id="UP000823936">
    <property type="component" value="Unassembled WGS sequence"/>
</dbReference>
<gene>
    <name evidence="1" type="ORF">IAB12_03170</name>
</gene>
<accession>A0A9D1PTF2</accession>
<evidence type="ECO:0000313" key="1">
    <source>
        <dbReference type="EMBL" id="HIV98765.1"/>
    </source>
</evidence>
<protein>
    <submittedName>
        <fullName evidence="1">Uncharacterized protein</fullName>
    </submittedName>
</protein>
<dbReference type="AlphaFoldDB" id="A0A9D1PTF2"/>
<sequence>MSEDEIRAFDAGLHVIANDTMNELSLIRKKLVKASVPFEEKTPEKSASSHLGR</sequence>
<proteinExistence type="predicted"/>
<comment type="caution">
    <text evidence="1">The sequence shown here is derived from an EMBL/GenBank/DDBJ whole genome shotgun (WGS) entry which is preliminary data.</text>
</comment>
<reference evidence="1" key="1">
    <citation type="journal article" date="2021" name="PeerJ">
        <title>Extensive microbial diversity within the chicken gut microbiome revealed by metagenomics and culture.</title>
        <authorList>
            <person name="Gilroy R."/>
            <person name="Ravi A."/>
            <person name="Getino M."/>
            <person name="Pursley I."/>
            <person name="Horton D.L."/>
            <person name="Alikhan N.F."/>
            <person name="Baker D."/>
            <person name="Gharbi K."/>
            <person name="Hall N."/>
            <person name="Watson M."/>
            <person name="Adriaenssens E.M."/>
            <person name="Foster-Nyarko E."/>
            <person name="Jarju S."/>
            <person name="Secka A."/>
            <person name="Antonio M."/>
            <person name="Oren A."/>
            <person name="Chaudhuri R.R."/>
            <person name="La Ragione R."/>
            <person name="Hildebrand F."/>
            <person name="Pallen M.J."/>
        </authorList>
    </citation>
    <scope>NUCLEOTIDE SEQUENCE</scope>
    <source>
        <strain evidence="1">Gambia11-129</strain>
    </source>
</reference>
<reference evidence="1" key="2">
    <citation type="submission" date="2021-04" db="EMBL/GenBank/DDBJ databases">
        <authorList>
            <person name="Gilroy R."/>
        </authorList>
    </citation>
    <scope>NUCLEOTIDE SEQUENCE</scope>
    <source>
        <strain evidence="1">Gambia11-129</strain>
    </source>
</reference>
<organism evidence="1 2">
    <name type="scientific">Candidatus Ornithospirochaeta avicola</name>
    <dbReference type="NCBI Taxonomy" id="2840896"/>
    <lineage>
        <taxon>Bacteria</taxon>
        <taxon>Pseudomonadati</taxon>
        <taxon>Spirochaetota</taxon>
        <taxon>Spirochaetia</taxon>
        <taxon>Spirochaetales</taxon>
        <taxon>Spirochaetaceae</taxon>
        <taxon>Spirochaetaceae incertae sedis</taxon>
        <taxon>Candidatus Ornithospirochaeta</taxon>
    </lineage>
</organism>
<evidence type="ECO:0000313" key="2">
    <source>
        <dbReference type="Proteomes" id="UP000823936"/>
    </source>
</evidence>